<comment type="caution">
    <text evidence="2">The sequence shown here is derived from an EMBL/GenBank/DDBJ whole genome shotgun (WGS) entry which is preliminary data.</text>
</comment>
<proteinExistence type="predicted"/>
<dbReference type="Pfam" id="PF18029">
    <property type="entry name" value="Glyoxalase_6"/>
    <property type="match status" value="1"/>
</dbReference>
<protein>
    <submittedName>
        <fullName evidence="2">VOC family protein</fullName>
    </submittedName>
</protein>
<name>A0ABP6BWN5_9ACTN</name>
<dbReference type="Proteomes" id="UP001501509">
    <property type="component" value="Unassembled WGS sequence"/>
</dbReference>
<dbReference type="SUPFAM" id="SSF54593">
    <property type="entry name" value="Glyoxalase/Bleomycin resistance protein/Dihydroxybiphenyl dioxygenase"/>
    <property type="match status" value="2"/>
</dbReference>
<dbReference type="PANTHER" id="PTHR33993:SF14">
    <property type="entry name" value="GB|AAF24581.1"/>
    <property type="match status" value="1"/>
</dbReference>
<dbReference type="Pfam" id="PF00903">
    <property type="entry name" value="Glyoxalase"/>
    <property type="match status" value="1"/>
</dbReference>
<sequence length="260" mass="28230">MSPMVHVTSNAPTGTPNWLDLGIPDMARAKEFYGTVFGWEFQDYGPEAGHYHAVMLQGKPVAGMMKNPDDAPSEYWWQTYFATEDCDGTVKRASDAGATVLMAPDDIMDQGRMAVLSDPTGAQFGLWQGRAHVGSQIVNEPGSLVWSELVTADPGAAGDFYRAVFEYTLEDMPGGFDYTVFNRPDGRAIGGMLGRPDTARPAWTVYFEVADPDEAVRRARDTGGTVVAEPEDSPYGRIAAVKDPFGAEFNVMRSAPPEGT</sequence>
<keyword evidence="3" id="KW-1185">Reference proteome</keyword>
<evidence type="ECO:0000259" key="1">
    <source>
        <dbReference type="PROSITE" id="PS51819"/>
    </source>
</evidence>
<dbReference type="InterPro" id="IPR037523">
    <property type="entry name" value="VOC_core"/>
</dbReference>
<dbReference type="InterPro" id="IPR029068">
    <property type="entry name" value="Glyas_Bleomycin-R_OHBP_Dase"/>
</dbReference>
<evidence type="ECO:0000313" key="2">
    <source>
        <dbReference type="EMBL" id="GAA2591412.1"/>
    </source>
</evidence>
<dbReference type="PANTHER" id="PTHR33993">
    <property type="entry name" value="GLYOXALASE-RELATED"/>
    <property type="match status" value="1"/>
</dbReference>
<gene>
    <name evidence="2" type="ORF">GCM10010411_25480</name>
</gene>
<dbReference type="InterPro" id="IPR041581">
    <property type="entry name" value="Glyoxalase_6"/>
</dbReference>
<dbReference type="InterPro" id="IPR052164">
    <property type="entry name" value="Anthracycline_SecMetBiosynth"/>
</dbReference>
<feature type="domain" description="VOC" evidence="1">
    <location>
        <begin position="143"/>
        <end position="254"/>
    </location>
</feature>
<dbReference type="Gene3D" id="3.10.180.10">
    <property type="entry name" value="2,3-Dihydroxybiphenyl 1,2-Dioxygenase, domain 1"/>
    <property type="match status" value="2"/>
</dbReference>
<evidence type="ECO:0000313" key="3">
    <source>
        <dbReference type="Proteomes" id="UP001501509"/>
    </source>
</evidence>
<accession>A0ABP6BWN5</accession>
<dbReference type="CDD" id="cd07247">
    <property type="entry name" value="SgaA_N_like"/>
    <property type="match status" value="2"/>
</dbReference>
<dbReference type="InterPro" id="IPR004360">
    <property type="entry name" value="Glyas_Fos-R_dOase_dom"/>
</dbReference>
<dbReference type="PROSITE" id="PS51819">
    <property type="entry name" value="VOC"/>
    <property type="match status" value="2"/>
</dbReference>
<feature type="domain" description="VOC" evidence="1">
    <location>
        <begin position="15"/>
        <end position="129"/>
    </location>
</feature>
<reference evidence="3" key="1">
    <citation type="journal article" date="2019" name="Int. J. Syst. Evol. Microbiol.">
        <title>The Global Catalogue of Microorganisms (GCM) 10K type strain sequencing project: providing services to taxonomists for standard genome sequencing and annotation.</title>
        <authorList>
            <consortium name="The Broad Institute Genomics Platform"/>
            <consortium name="The Broad Institute Genome Sequencing Center for Infectious Disease"/>
            <person name="Wu L."/>
            <person name="Ma J."/>
        </authorList>
    </citation>
    <scope>NUCLEOTIDE SEQUENCE [LARGE SCALE GENOMIC DNA]</scope>
    <source>
        <strain evidence="3">JCM 6833</strain>
    </source>
</reference>
<dbReference type="EMBL" id="BAAATD010000003">
    <property type="protein sequence ID" value="GAA2591412.1"/>
    <property type="molecule type" value="Genomic_DNA"/>
</dbReference>
<organism evidence="2 3">
    <name type="scientific">Actinomadura fulvescens</name>
    <dbReference type="NCBI Taxonomy" id="46160"/>
    <lineage>
        <taxon>Bacteria</taxon>
        <taxon>Bacillati</taxon>
        <taxon>Actinomycetota</taxon>
        <taxon>Actinomycetes</taxon>
        <taxon>Streptosporangiales</taxon>
        <taxon>Thermomonosporaceae</taxon>
        <taxon>Actinomadura</taxon>
    </lineage>
</organism>